<dbReference type="ExpressionAtlas" id="A5AKW3">
    <property type="expression patterns" value="baseline and differential"/>
</dbReference>
<dbReference type="GO" id="GO:0006364">
    <property type="term" value="P:rRNA processing"/>
    <property type="evidence" value="ECO:0007669"/>
    <property type="project" value="InterPro"/>
</dbReference>
<gene>
    <name evidence="3" type="ORF">VITISV_028402</name>
</gene>
<dbReference type="PROSITE" id="PS50126">
    <property type="entry name" value="S1"/>
    <property type="match status" value="2"/>
</dbReference>
<keyword evidence="1" id="KW-1133">Transmembrane helix</keyword>
<dbReference type="InterPro" id="IPR045209">
    <property type="entry name" value="Rrp5"/>
</dbReference>
<evidence type="ECO:0000256" key="1">
    <source>
        <dbReference type="SAM" id="Phobius"/>
    </source>
</evidence>
<evidence type="ECO:0000259" key="2">
    <source>
        <dbReference type="PROSITE" id="PS50126"/>
    </source>
</evidence>
<dbReference type="InterPro" id="IPR012340">
    <property type="entry name" value="NA-bd_OB-fold"/>
</dbReference>
<evidence type="ECO:0000313" key="3">
    <source>
        <dbReference type="EMBL" id="CAN60355.1"/>
    </source>
</evidence>
<dbReference type="PANTHER" id="PTHR23270:SF10">
    <property type="entry name" value="PROTEIN RRP5 HOMOLOG"/>
    <property type="match status" value="1"/>
</dbReference>
<accession>A5AKW3</accession>
<organism evidence="3">
    <name type="scientific">Vitis vinifera</name>
    <name type="common">Grape</name>
    <dbReference type="NCBI Taxonomy" id="29760"/>
    <lineage>
        <taxon>Eukaryota</taxon>
        <taxon>Viridiplantae</taxon>
        <taxon>Streptophyta</taxon>
        <taxon>Embryophyta</taxon>
        <taxon>Tracheophyta</taxon>
        <taxon>Spermatophyta</taxon>
        <taxon>Magnoliopsida</taxon>
        <taxon>eudicotyledons</taxon>
        <taxon>Gunneridae</taxon>
        <taxon>Pentapetalae</taxon>
        <taxon>rosids</taxon>
        <taxon>Vitales</taxon>
        <taxon>Vitaceae</taxon>
        <taxon>Viteae</taxon>
        <taxon>Vitis</taxon>
    </lineage>
</organism>
<dbReference type="InterPro" id="IPR057300">
    <property type="entry name" value="OB_Rrp5"/>
</dbReference>
<name>A5AKW3_VITVI</name>
<dbReference type="EMBL" id="AM429081">
    <property type="protein sequence ID" value="CAN60355.1"/>
    <property type="molecule type" value="Genomic_DNA"/>
</dbReference>
<dbReference type="SUPFAM" id="SSF50249">
    <property type="entry name" value="Nucleic acid-binding proteins"/>
    <property type="match status" value="2"/>
</dbReference>
<keyword evidence="1" id="KW-0472">Membrane</keyword>
<dbReference type="GO" id="GO:0003676">
    <property type="term" value="F:nucleic acid binding"/>
    <property type="evidence" value="ECO:0007669"/>
    <property type="project" value="InterPro"/>
</dbReference>
<sequence>MEEAFKVIKRRNLMVGSFGHAVPISIDSSLPPKFKNEDFITYRLLQGIPPLTISPTREHNFASASPASEIKNEGYIIQLLTQSISPQTLSLLDISPEHSSDICNSSESYSLNNSNAVQVPDTVFDNSLHCMEPNHGGVAYVFEDDHTGDLPSTLQANPKRLRQAMNSIDLCVNLELYKCKIRLCFAKWTEGRTLSTEPEFVRDEEDIDPGGSKQGSRNEVIAISKQSIRRRKTDMKGRIQDAKDFGVVINFEKYNDVFGFISYYQLNGTTTERGSPVQAVVLDVAKTEHLVDLSLKPEFLDRHREDSSNSQYNYATGYASISDYNTQKFAKKQFPRRQSVIAIVMALPSPSIVGMLLLVLKSVIEATETSSSKRAKKKSSYNVGPLVQAEITEIKPLELRLKFGIGFHGRVHIIEVCDENVIENPFSNFRIGQTVSARIVAKANKS</sequence>
<protein>
    <recommendedName>
        <fullName evidence="2">S1 motif domain-containing protein</fullName>
    </recommendedName>
</protein>
<dbReference type="CDD" id="cd05702">
    <property type="entry name" value="S1_Rrp5_repeat_hs11_sc8"/>
    <property type="match status" value="1"/>
</dbReference>
<dbReference type="Gene3D" id="2.40.50.140">
    <property type="entry name" value="Nucleic acid-binding proteins"/>
    <property type="match status" value="1"/>
</dbReference>
<dbReference type="InterPro" id="IPR048058">
    <property type="entry name" value="Rrp5_S1_rpt_hs11_sc8"/>
</dbReference>
<reference evidence="3" key="1">
    <citation type="journal article" date="2007" name="PLoS ONE">
        <title>The first genome sequence of an elite grapevine cultivar (Pinot noir Vitis vinifera L.): coping with a highly heterozygous genome.</title>
        <authorList>
            <person name="Velasco R."/>
            <person name="Zharkikh A."/>
            <person name="Troggio M."/>
            <person name="Cartwright D.A."/>
            <person name="Cestaro A."/>
            <person name="Pruss D."/>
            <person name="Pindo M."/>
            <person name="FitzGerald L.M."/>
            <person name="Vezzulli S."/>
            <person name="Reid J."/>
            <person name="Malacarne G."/>
            <person name="Iliev D."/>
            <person name="Coppola G."/>
            <person name="Wardell B."/>
            <person name="Micheletti D."/>
            <person name="Macalma T."/>
            <person name="Facci M."/>
            <person name="Mitchell J.T."/>
            <person name="Perazzolli M."/>
            <person name="Eldredge G."/>
            <person name="Gatto P."/>
            <person name="Oyzerski R."/>
            <person name="Moretto M."/>
            <person name="Gutin N."/>
            <person name="Stefanini M."/>
            <person name="Chen Y."/>
            <person name="Segala C."/>
            <person name="Davenport C."/>
            <person name="Dematte L."/>
            <person name="Mraz A."/>
            <person name="Battilana J."/>
            <person name="Stormo K."/>
            <person name="Costa F."/>
            <person name="Tao Q."/>
            <person name="Si-Ammour A."/>
            <person name="Harkins T."/>
            <person name="Lackey A."/>
            <person name="Perbost C."/>
            <person name="Taillon B."/>
            <person name="Stella A."/>
            <person name="Solovyev V."/>
            <person name="Fawcett J.A."/>
            <person name="Sterck L."/>
            <person name="Vandepoele K."/>
            <person name="Grando S.M."/>
            <person name="Toppo S."/>
            <person name="Moser C."/>
            <person name="Lanchbury J."/>
            <person name="Bogden R."/>
            <person name="Skolnick M."/>
            <person name="Sgaramella V."/>
            <person name="Bhatnagar S.K."/>
            <person name="Fontana P."/>
            <person name="Gutin A."/>
            <person name="Van de Peer Y."/>
            <person name="Salamini F."/>
            <person name="Viola R."/>
        </authorList>
    </citation>
    <scope>NUCLEOTIDE SEQUENCE</scope>
</reference>
<keyword evidence="1" id="KW-0812">Transmembrane</keyword>
<feature type="domain" description="S1 motif" evidence="2">
    <location>
        <begin position="232"/>
        <end position="296"/>
    </location>
</feature>
<dbReference type="AlphaFoldDB" id="A5AKW3"/>
<dbReference type="Pfam" id="PF24682">
    <property type="entry name" value="OB_RRP5"/>
    <property type="match status" value="1"/>
</dbReference>
<dbReference type="SMART" id="SM00316">
    <property type="entry name" value="S1"/>
    <property type="match status" value="2"/>
</dbReference>
<dbReference type="InterPro" id="IPR003029">
    <property type="entry name" value="S1_domain"/>
</dbReference>
<proteinExistence type="predicted"/>
<feature type="domain" description="S1 motif" evidence="2">
    <location>
        <begin position="384"/>
        <end position="446"/>
    </location>
</feature>
<feature type="transmembrane region" description="Helical" evidence="1">
    <location>
        <begin position="340"/>
        <end position="360"/>
    </location>
</feature>
<dbReference type="PANTHER" id="PTHR23270">
    <property type="entry name" value="PROGRAMMED CELL DEATH PROTEIN 11 PRE-RRNA PROCESSING PROTEIN RRP5"/>
    <property type="match status" value="1"/>
</dbReference>